<feature type="domain" description="TIR" evidence="1">
    <location>
        <begin position="1"/>
        <end position="75"/>
    </location>
</feature>
<evidence type="ECO:0000259" key="1">
    <source>
        <dbReference type="Pfam" id="PF13676"/>
    </source>
</evidence>
<dbReference type="OrthoDB" id="9978456at2759"/>
<reference evidence="4" key="1">
    <citation type="submission" date="2017-02" db="UniProtKB">
        <authorList>
            <consortium name="WormBaseParasite"/>
        </authorList>
    </citation>
    <scope>IDENTIFICATION</scope>
</reference>
<dbReference type="PANTHER" id="PTHR46270">
    <property type="entry name" value="ARMADILLO-TYPE FOLD-RELATED"/>
    <property type="match status" value="1"/>
</dbReference>
<dbReference type="InterPro" id="IPR000157">
    <property type="entry name" value="TIR_dom"/>
</dbReference>
<dbReference type="AlphaFoldDB" id="A0A0R3TA15"/>
<sequence>MENALETASALILCLSYSFSTSPYCRQQVLSALSYGVALVPILLENSYHPEAWLHYLLATVIYTPFTEKEDFAESTEALSCALTKYGIVREVSNAEIVPESVSSSEVAASTATISIANPYRSLAMRNHGGRGFSIPLLSGERVTQ</sequence>
<dbReference type="GO" id="GO:0007165">
    <property type="term" value="P:signal transduction"/>
    <property type="evidence" value="ECO:0007669"/>
    <property type="project" value="InterPro"/>
</dbReference>
<dbReference type="Proteomes" id="UP000278807">
    <property type="component" value="Unassembled WGS sequence"/>
</dbReference>
<proteinExistence type="predicted"/>
<dbReference type="EMBL" id="UZAE01002457">
    <property type="protein sequence ID" value="VDN99761.1"/>
    <property type="molecule type" value="Genomic_DNA"/>
</dbReference>
<reference evidence="2 3" key="2">
    <citation type="submission" date="2018-11" db="EMBL/GenBank/DDBJ databases">
        <authorList>
            <consortium name="Pathogen Informatics"/>
        </authorList>
    </citation>
    <scope>NUCLEOTIDE SEQUENCE [LARGE SCALE GENOMIC DNA]</scope>
</reference>
<evidence type="ECO:0000313" key="2">
    <source>
        <dbReference type="EMBL" id="VDN99761.1"/>
    </source>
</evidence>
<evidence type="ECO:0000313" key="4">
    <source>
        <dbReference type="WBParaSite" id="HNAJ_0000390401-mRNA-1"/>
    </source>
</evidence>
<evidence type="ECO:0000313" key="3">
    <source>
        <dbReference type="Proteomes" id="UP000278807"/>
    </source>
</evidence>
<dbReference type="InterPro" id="IPR035897">
    <property type="entry name" value="Toll_tir_struct_dom_sf"/>
</dbReference>
<dbReference type="WBParaSite" id="HNAJ_0000390401-mRNA-1">
    <property type="protein sequence ID" value="HNAJ_0000390401-mRNA-1"/>
    <property type="gene ID" value="HNAJ_0000390401"/>
</dbReference>
<keyword evidence="3" id="KW-1185">Reference proteome</keyword>
<dbReference type="STRING" id="102285.A0A0R3TA15"/>
<dbReference type="SUPFAM" id="SSF52200">
    <property type="entry name" value="Toll/Interleukin receptor TIR domain"/>
    <property type="match status" value="1"/>
</dbReference>
<protein>
    <submittedName>
        <fullName evidence="4">TIR domain-containing protein</fullName>
    </submittedName>
</protein>
<gene>
    <name evidence="2" type="ORF">HNAJ_LOCUS3902</name>
</gene>
<dbReference type="Pfam" id="PF13676">
    <property type="entry name" value="TIR_2"/>
    <property type="match status" value="1"/>
</dbReference>
<accession>A0A0R3TA15</accession>
<name>A0A0R3TA15_RODNA</name>
<organism evidence="4">
    <name type="scientific">Rodentolepis nana</name>
    <name type="common">Dwarf tapeworm</name>
    <name type="synonym">Hymenolepis nana</name>
    <dbReference type="NCBI Taxonomy" id="102285"/>
    <lineage>
        <taxon>Eukaryota</taxon>
        <taxon>Metazoa</taxon>
        <taxon>Spiralia</taxon>
        <taxon>Lophotrochozoa</taxon>
        <taxon>Platyhelminthes</taxon>
        <taxon>Cestoda</taxon>
        <taxon>Eucestoda</taxon>
        <taxon>Cyclophyllidea</taxon>
        <taxon>Hymenolepididae</taxon>
        <taxon>Rodentolepis</taxon>
    </lineage>
</organism>
<dbReference type="PANTHER" id="PTHR46270:SF2">
    <property type="entry name" value="TIR DOMAIN-CONTAINING PROTEIN"/>
    <property type="match status" value="1"/>
</dbReference>